<dbReference type="Proteomes" id="UP000681722">
    <property type="component" value="Unassembled WGS sequence"/>
</dbReference>
<keyword evidence="4" id="KW-1185">Reference proteome</keyword>
<evidence type="ECO:0000313" key="3">
    <source>
        <dbReference type="EMBL" id="CAF4282420.1"/>
    </source>
</evidence>
<name>A0A815JW06_9BILA</name>
<evidence type="ECO:0000313" key="4">
    <source>
        <dbReference type="Proteomes" id="UP000663829"/>
    </source>
</evidence>
<organism evidence="2 4">
    <name type="scientific">Didymodactylos carnosus</name>
    <dbReference type="NCBI Taxonomy" id="1234261"/>
    <lineage>
        <taxon>Eukaryota</taxon>
        <taxon>Metazoa</taxon>
        <taxon>Spiralia</taxon>
        <taxon>Gnathifera</taxon>
        <taxon>Rotifera</taxon>
        <taxon>Eurotatoria</taxon>
        <taxon>Bdelloidea</taxon>
        <taxon>Philodinida</taxon>
        <taxon>Philodinidae</taxon>
        <taxon>Didymodactylos</taxon>
    </lineage>
</organism>
<feature type="compositionally biased region" description="Basic and acidic residues" evidence="1">
    <location>
        <begin position="72"/>
        <end position="85"/>
    </location>
</feature>
<dbReference type="Proteomes" id="UP000663829">
    <property type="component" value="Unassembled WGS sequence"/>
</dbReference>
<sequence length="420" mass="48521">MGSEIDKDNRVTNSISNPNVCNPDNHNIDLEDITDNHDDFQTQLSHREKQKLKRQRHDQNGDESSNFTPKRNRNDNNDSHQKRISENTNQYATSSYFNTNRIYRKQDQEKCYLLYADTATQFNFLLNTENWPDGICNNQYSVELSRKIPSFSIVVKNVPAQWNAADFGEELKQSYSTIVRAERFFIKGGRPISKVRVDFSPNKELAEILKMKRILLDDEYTSYQIGPYVPPIHIVRCYICQAYDDHIAAYCPNKENPICFKCEQNHVYDRTCQNETRCAHCQGGHMAGNPNCPVKIERRQIKTQQNRTSNDKQMPLVPQQQGVWANTPGRLSLCNASMTSPTNDNTNYGKEQRCTIEKINDTTMAIMQNQKDLYEQFTLSNTKIKNQVNEIVAVKLLINDIVCPLIREISNIIYGQVKGK</sequence>
<reference evidence="2" key="1">
    <citation type="submission" date="2021-02" db="EMBL/GenBank/DDBJ databases">
        <authorList>
            <person name="Nowell W R."/>
        </authorList>
    </citation>
    <scope>NUCLEOTIDE SEQUENCE</scope>
</reference>
<evidence type="ECO:0000313" key="2">
    <source>
        <dbReference type="EMBL" id="CAF1387539.1"/>
    </source>
</evidence>
<dbReference type="AlphaFoldDB" id="A0A815JW06"/>
<dbReference type="EMBL" id="CAJNOQ010016789">
    <property type="protein sequence ID" value="CAF1387539.1"/>
    <property type="molecule type" value="Genomic_DNA"/>
</dbReference>
<comment type="caution">
    <text evidence="2">The sequence shown here is derived from an EMBL/GenBank/DDBJ whole genome shotgun (WGS) entry which is preliminary data.</text>
</comment>
<feature type="compositionally biased region" description="Polar residues" evidence="1">
    <location>
        <begin position="11"/>
        <end position="25"/>
    </location>
</feature>
<dbReference type="EMBL" id="CAJOBC010082196">
    <property type="protein sequence ID" value="CAF4282420.1"/>
    <property type="molecule type" value="Genomic_DNA"/>
</dbReference>
<feature type="compositionally biased region" description="Basic and acidic residues" evidence="1">
    <location>
        <begin position="26"/>
        <end position="40"/>
    </location>
</feature>
<evidence type="ECO:0008006" key="5">
    <source>
        <dbReference type="Google" id="ProtNLM"/>
    </source>
</evidence>
<feature type="region of interest" description="Disordered" evidence="1">
    <location>
        <begin position="1"/>
        <end position="91"/>
    </location>
</feature>
<protein>
    <recommendedName>
        <fullName evidence="5">Gag-like protein</fullName>
    </recommendedName>
</protein>
<dbReference type="OrthoDB" id="6774612at2759"/>
<feature type="compositionally biased region" description="Basic and acidic residues" evidence="1">
    <location>
        <begin position="1"/>
        <end position="10"/>
    </location>
</feature>
<accession>A0A815JW06</accession>
<evidence type="ECO:0000256" key="1">
    <source>
        <dbReference type="SAM" id="MobiDB-lite"/>
    </source>
</evidence>
<proteinExistence type="predicted"/>
<gene>
    <name evidence="2" type="ORF">GPM918_LOCUS32631</name>
    <name evidence="3" type="ORF">SRO942_LOCUS33306</name>
</gene>